<organism evidence="3 4">
    <name type="scientific">Acidimangrovimonas pyrenivorans</name>
    <dbReference type="NCBI Taxonomy" id="2030798"/>
    <lineage>
        <taxon>Bacteria</taxon>
        <taxon>Pseudomonadati</taxon>
        <taxon>Pseudomonadota</taxon>
        <taxon>Alphaproteobacteria</taxon>
        <taxon>Rhodobacterales</taxon>
        <taxon>Paracoccaceae</taxon>
        <taxon>Acidimangrovimonas</taxon>
    </lineage>
</organism>
<feature type="signal peptide" evidence="2">
    <location>
        <begin position="1"/>
        <end position="22"/>
    </location>
</feature>
<sequence>MVRPPPLRLLIGVLALAGAAKAATSLPENSLSALASGPAQLLLASAQAEGGKPAAEKAACQTPEELLQSVRQERDLLKKQKAELDARRSKIDLAQQEVAGQTKQLGELKTKVEALLAQANKEHQADVDRLVQLYQAMKPAQAAAILNDMDIEVTVMVLATMNERNAAPIMAQMSPVRVRAVSKIILERSKLPGDQNLVNVKLN</sequence>
<dbReference type="EMBL" id="JBHRSK010000026">
    <property type="protein sequence ID" value="MFC2970538.1"/>
    <property type="molecule type" value="Genomic_DNA"/>
</dbReference>
<gene>
    <name evidence="3" type="ORF">ACFOES_20770</name>
</gene>
<dbReference type="RefSeq" id="WP_377835595.1">
    <property type="nucleotide sequence ID" value="NZ_JBHRSK010000026.1"/>
</dbReference>
<protein>
    <submittedName>
        <fullName evidence="3">MotE family protein</fullName>
    </submittedName>
</protein>
<feature type="coiled-coil region" evidence="1">
    <location>
        <begin position="67"/>
        <end position="111"/>
    </location>
</feature>
<dbReference type="Proteomes" id="UP001595443">
    <property type="component" value="Unassembled WGS sequence"/>
</dbReference>
<reference evidence="4" key="1">
    <citation type="journal article" date="2019" name="Int. J. Syst. Evol. Microbiol.">
        <title>The Global Catalogue of Microorganisms (GCM) 10K type strain sequencing project: providing services to taxonomists for standard genome sequencing and annotation.</title>
        <authorList>
            <consortium name="The Broad Institute Genomics Platform"/>
            <consortium name="The Broad Institute Genome Sequencing Center for Infectious Disease"/>
            <person name="Wu L."/>
            <person name="Ma J."/>
        </authorList>
    </citation>
    <scope>NUCLEOTIDE SEQUENCE [LARGE SCALE GENOMIC DNA]</scope>
    <source>
        <strain evidence="4">KCTC 62192</strain>
    </source>
</reference>
<evidence type="ECO:0000256" key="2">
    <source>
        <dbReference type="SAM" id="SignalP"/>
    </source>
</evidence>
<name>A0ABV7AM48_9RHOB</name>
<keyword evidence="2" id="KW-0732">Signal</keyword>
<keyword evidence="1" id="KW-0175">Coiled coil</keyword>
<evidence type="ECO:0000313" key="3">
    <source>
        <dbReference type="EMBL" id="MFC2970538.1"/>
    </source>
</evidence>
<feature type="chain" id="PRO_5047145275" evidence="2">
    <location>
        <begin position="23"/>
        <end position="203"/>
    </location>
</feature>
<evidence type="ECO:0000313" key="4">
    <source>
        <dbReference type="Proteomes" id="UP001595443"/>
    </source>
</evidence>
<evidence type="ECO:0000256" key="1">
    <source>
        <dbReference type="SAM" id="Coils"/>
    </source>
</evidence>
<dbReference type="SUPFAM" id="SSF158791">
    <property type="entry name" value="MgtE N-terminal domain-like"/>
    <property type="match status" value="1"/>
</dbReference>
<keyword evidence="4" id="KW-1185">Reference proteome</keyword>
<accession>A0ABV7AM48</accession>
<comment type="caution">
    <text evidence="3">The sequence shown here is derived from an EMBL/GenBank/DDBJ whole genome shotgun (WGS) entry which is preliminary data.</text>
</comment>
<proteinExistence type="predicted"/>